<proteinExistence type="predicted"/>
<protein>
    <submittedName>
        <fullName evidence="1">DUF4238 domain-containing protein</fullName>
    </submittedName>
</protein>
<organism evidence="1 2">
    <name type="scientific">Methylomonas albis</name>
    <dbReference type="NCBI Taxonomy" id="1854563"/>
    <lineage>
        <taxon>Bacteria</taxon>
        <taxon>Pseudomonadati</taxon>
        <taxon>Pseudomonadota</taxon>
        <taxon>Gammaproteobacteria</taxon>
        <taxon>Methylococcales</taxon>
        <taxon>Methylococcaceae</taxon>
        <taxon>Methylomonas</taxon>
    </lineage>
</organism>
<dbReference type="InterPro" id="IPR025332">
    <property type="entry name" value="DUF4238"/>
</dbReference>
<accession>A0ABR9D014</accession>
<gene>
    <name evidence="1" type="ORF">IE877_11285</name>
</gene>
<dbReference type="EMBL" id="JACXSS010000001">
    <property type="protein sequence ID" value="MBD9356464.1"/>
    <property type="molecule type" value="Genomic_DNA"/>
</dbReference>
<dbReference type="Proteomes" id="UP000652176">
    <property type="component" value="Unassembled WGS sequence"/>
</dbReference>
<reference evidence="1 2" key="1">
    <citation type="submission" date="2020-09" db="EMBL/GenBank/DDBJ databases">
        <title>Methylomonas albis sp. nov. and Methylomonas fluvii sp. nov.: Two cold-adapted methanotrophs from the River Elbe and an amended description of Methylovulum psychrotolerans strain Eb1.</title>
        <authorList>
            <person name="Bussmann I.K."/>
            <person name="Klings K.-W."/>
            <person name="Warnstedt J."/>
            <person name="Hoppert M."/>
            <person name="Saborowski A."/>
            <person name="Horn F."/>
            <person name="Liebner S."/>
        </authorList>
    </citation>
    <scope>NUCLEOTIDE SEQUENCE [LARGE SCALE GENOMIC DNA]</scope>
    <source>
        <strain evidence="1 2">EbA</strain>
    </source>
</reference>
<sequence length="292" mass="33586">MLKQKQFSHKHHFVPKFYLRAWYDCDGMGFWLYTRNKAGNIVLKRRPAKSVAYVNDLYSFKPVGLPFLSQTSSDELERNFFSNIDDAAALIHQKLISSNINSLSVDDRRVWSLFINSLLERSPKRIAEIERSVNAAEIIEDLVRRRPSLQLQEILNNLDIGAVVRNNLLTALINYIFDEQFIEYLTQLCWSTFDLPDGEHFLTGDSPVVVNGGLSDKPIHLLSIALSPRRLLVIHTSDPNFDENFINQIAVMHSIQVTTQTEKYLVSSRKVIDGLHIKYEQVVKLKLTNLNI</sequence>
<evidence type="ECO:0000313" key="1">
    <source>
        <dbReference type="EMBL" id="MBD9356464.1"/>
    </source>
</evidence>
<name>A0ABR9D014_9GAMM</name>
<keyword evidence="2" id="KW-1185">Reference proteome</keyword>
<dbReference type="Pfam" id="PF14022">
    <property type="entry name" value="DUF4238"/>
    <property type="match status" value="1"/>
</dbReference>
<comment type="caution">
    <text evidence="1">The sequence shown here is derived from an EMBL/GenBank/DDBJ whole genome shotgun (WGS) entry which is preliminary data.</text>
</comment>
<evidence type="ECO:0000313" key="2">
    <source>
        <dbReference type="Proteomes" id="UP000652176"/>
    </source>
</evidence>
<dbReference type="RefSeq" id="WP_192374814.1">
    <property type="nucleotide sequence ID" value="NZ_CAJHIV010000001.1"/>
</dbReference>